<name>A0A934RB38_9BACT</name>
<evidence type="ECO:0000256" key="4">
    <source>
        <dbReference type="ARBA" id="ARBA00023136"/>
    </source>
</evidence>
<dbReference type="PANTHER" id="PTHR38480:SF1">
    <property type="entry name" value="SLR0254 PROTEIN"/>
    <property type="match status" value="1"/>
</dbReference>
<accession>A0A934RB38</accession>
<feature type="transmembrane region" description="Helical" evidence="5">
    <location>
        <begin position="63"/>
        <end position="83"/>
    </location>
</feature>
<feature type="domain" description="RDD" evidence="6">
    <location>
        <begin position="29"/>
        <end position="165"/>
    </location>
</feature>
<evidence type="ECO:0000256" key="2">
    <source>
        <dbReference type="ARBA" id="ARBA00022692"/>
    </source>
</evidence>
<dbReference type="PANTHER" id="PTHR38480">
    <property type="entry name" value="SLR0254 PROTEIN"/>
    <property type="match status" value="1"/>
</dbReference>
<feature type="transmembrane region" description="Helical" evidence="5">
    <location>
        <begin position="132"/>
        <end position="152"/>
    </location>
</feature>
<evidence type="ECO:0000313" key="8">
    <source>
        <dbReference type="Proteomes" id="UP000658278"/>
    </source>
</evidence>
<gene>
    <name evidence="7" type="ORF">JIN81_12035</name>
</gene>
<feature type="transmembrane region" description="Helical" evidence="5">
    <location>
        <begin position="36"/>
        <end position="56"/>
    </location>
</feature>
<comment type="caution">
    <text evidence="7">The sequence shown here is derived from an EMBL/GenBank/DDBJ whole genome shotgun (WGS) entry which is preliminary data.</text>
</comment>
<sequence>MSTEASQNRLDTLQPIELAEGVEVRLRIAGPLLRGGALGIDLAIQWAFILLAGFILSLTGMVVGGLTAVGLISLMWFFVWWWYPVFFEAGPWGATFGKKILGLRVVQKSGSPITFGQAVLRNFLRYADGMPFLGFGVMGIPTFGFGVGVLVATQRFQRLGDLAAGTVVIYDKVPPEPVVPSPPALETIAPPMALRPEEVKALSAFTDRAGLWSEGRRIEIADHARELSGSKGAAGVTRLTAMARWLQERK</sequence>
<dbReference type="Proteomes" id="UP000658278">
    <property type="component" value="Unassembled WGS sequence"/>
</dbReference>
<keyword evidence="8" id="KW-1185">Reference proteome</keyword>
<protein>
    <submittedName>
        <fullName evidence="7">RDD family protein</fullName>
    </submittedName>
</protein>
<evidence type="ECO:0000313" key="7">
    <source>
        <dbReference type="EMBL" id="MBK1827752.1"/>
    </source>
</evidence>
<keyword evidence="3 5" id="KW-1133">Transmembrane helix</keyword>
<evidence type="ECO:0000259" key="6">
    <source>
        <dbReference type="Pfam" id="PF06271"/>
    </source>
</evidence>
<keyword evidence="2 5" id="KW-0812">Transmembrane</keyword>
<keyword evidence="4 5" id="KW-0472">Membrane</keyword>
<evidence type="ECO:0000256" key="1">
    <source>
        <dbReference type="ARBA" id="ARBA00004141"/>
    </source>
</evidence>
<evidence type="ECO:0000256" key="5">
    <source>
        <dbReference type="SAM" id="Phobius"/>
    </source>
</evidence>
<dbReference type="InterPro" id="IPR010432">
    <property type="entry name" value="RDD"/>
</dbReference>
<organism evidence="7 8">
    <name type="scientific">Haloferula rosea</name>
    <dbReference type="NCBI Taxonomy" id="490093"/>
    <lineage>
        <taxon>Bacteria</taxon>
        <taxon>Pseudomonadati</taxon>
        <taxon>Verrucomicrobiota</taxon>
        <taxon>Verrucomicrobiia</taxon>
        <taxon>Verrucomicrobiales</taxon>
        <taxon>Verrucomicrobiaceae</taxon>
        <taxon>Haloferula</taxon>
    </lineage>
</organism>
<comment type="subcellular location">
    <subcellularLocation>
        <location evidence="1">Membrane</location>
        <topology evidence="1">Multi-pass membrane protein</topology>
    </subcellularLocation>
</comment>
<dbReference type="GO" id="GO:0016020">
    <property type="term" value="C:membrane"/>
    <property type="evidence" value="ECO:0007669"/>
    <property type="project" value="UniProtKB-SubCell"/>
</dbReference>
<evidence type="ECO:0000256" key="3">
    <source>
        <dbReference type="ARBA" id="ARBA00022989"/>
    </source>
</evidence>
<proteinExistence type="predicted"/>
<dbReference type="EMBL" id="JAENII010000008">
    <property type="protein sequence ID" value="MBK1827752.1"/>
    <property type="molecule type" value="Genomic_DNA"/>
</dbReference>
<dbReference type="Pfam" id="PF06271">
    <property type="entry name" value="RDD"/>
    <property type="match status" value="1"/>
</dbReference>
<dbReference type="RefSeq" id="WP_200279725.1">
    <property type="nucleotide sequence ID" value="NZ_JAENII010000008.1"/>
</dbReference>
<reference evidence="7" key="1">
    <citation type="submission" date="2021-01" db="EMBL/GenBank/DDBJ databases">
        <title>Modified the classification status of verrucomicrobia.</title>
        <authorList>
            <person name="Feng X."/>
        </authorList>
    </citation>
    <scope>NUCLEOTIDE SEQUENCE</scope>
    <source>
        <strain evidence="7">KCTC 22201</strain>
    </source>
</reference>
<dbReference type="AlphaFoldDB" id="A0A934RB38"/>